<evidence type="ECO:0000256" key="1">
    <source>
        <dbReference type="ARBA" id="ARBA00022630"/>
    </source>
</evidence>
<gene>
    <name evidence="5" type="ORF">UA08_04936</name>
</gene>
<feature type="domain" description="FAD-binding" evidence="4">
    <location>
        <begin position="299"/>
        <end position="344"/>
    </location>
</feature>
<dbReference type="PRINTS" id="PR00420">
    <property type="entry name" value="RNGMNOXGNASE"/>
</dbReference>
<dbReference type="EMBL" id="LFMY01000006">
    <property type="protein sequence ID" value="OKL59951.1"/>
    <property type="molecule type" value="Genomic_DNA"/>
</dbReference>
<sequence>MVSTHDSPSPKLRVAVAGGGIAGLSIAIALRRHAGVDIQIYERTKQFREIGASISLAPNGLRTLEKIGASNALDSAVCTRQKSDNPMIYRHWKTGEVIATDVHKTVTTKRHFTARYHRAHLHKALLENVPSEIVHLGKKIVHIEVEVEGGGVTLSFEDGTTAEADICIGADGLHSNVRKAFVPTHTLRATGWVALRSTLESSLLNGIDFPEDAAHWIGPDRTFFHSHLGKGLFTVVGSLHFDPAEPNEDMKWDHSYSMDAFKRLYEGWHPAVRSLIDATPTTRLYPNMAGSPLDTWVFANRVTLAGDAAHTHGGAFAAGGSLAIDDAYALSLALEHVWPAASAHLRKPTDEELAAVFRLYEATRKPHINKIMAAASQQVIGNKAKSAPDETQTEKFLRQRVDSRPDPSWISEHDVEKAFQTAVREMETARSWCVIL</sequence>
<dbReference type="GO" id="GO:0016491">
    <property type="term" value="F:oxidoreductase activity"/>
    <property type="evidence" value="ECO:0007669"/>
    <property type="project" value="UniProtKB-KW"/>
</dbReference>
<evidence type="ECO:0000313" key="6">
    <source>
        <dbReference type="Proteomes" id="UP000214365"/>
    </source>
</evidence>
<reference evidence="5 6" key="1">
    <citation type="submission" date="2015-06" db="EMBL/GenBank/DDBJ databases">
        <title>Talaromyces atroroseus IBT 11181 draft genome.</title>
        <authorList>
            <person name="Rasmussen K.B."/>
            <person name="Rasmussen S."/>
            <person name="Petersen B."/>
            <person name="Sicheritz-Ponten T."/>
            <person name="Mortensen U.H."/>
            <person name="Thrane U."/>
        </authorList>
    </citation>
    <scope>NUCLEOTIDE SEQUENCE [LARGE SCALE GENOMIC DNA]</scope>
    <source>
        <strain evidence="5 6">IBT 11181</strain>
    </source>
</reference>
<dbReference type="RefSeq" id="XP_020120072.1">
    <property type="nucleotide sequence ID" value="XM_020267261.1"/>
</dbReference>
<keyword evidence="6" id="KW-1185">Reference proteome</keyword>
<dbReference type="GO" id="GO:0044550">
    <property type="term" value="P:secondary metabolite biosynthetic process"/>
    <property type="evidence" value="ECO:0007669"/>
    <property type="project" value="TreeGrafter"/>
</dbReference>
<dbReference type="InterPro" id="IPR002938">
    <property type="entry name" value="FAD-bd"/>
</dbReference>
<evidence type="ECO:0000256" key="2">
    <source>
        <dbReference type="ARBA" id="ARBA00022827"/>
    </source>
</evidence>
<proteinExistence type="predicted"/>
<dbReference type="Gene3D" id="3.50.50.60">
    <property type="entry name" value="FAD/NAD(P)-binding domain"/>
    <property type="match status" value="1"/>
</dbReference>
<dbReference type="AlphaFoldDB" id="A0A225AF66"/>
<keyword evidence="1" id="KW-0285">Flavoprotein</keyword>
<dbReference type="Proteomes" id="UP000214365">
    <property type="component" value="Unassembled WGS sequence"/>
</dbReference>
<keyword evidence="3" id="KW-0560">Oxidoreductase</keyword>
<dbReference type="Pfam" id="PF01494">
    <property type="entry name" value="FAD_binding_3"/>
    <property type="match status" value="2"/>
</dbReference>
<protein>
    <recommendedName>
        <fullName evidence="4">FAD-binding domain-containing protein</fullName>
    </recommendedName>
</protein>
<dbReference type="SUPFAM" id="SSF51905">
    <property type="entry name" value="FAD/NAD(P)-binding domain"/>
    <property type="match status" value="1"/>
</dbReference>
<name>A0A225AF66_TALAT</name>
<dbReference type="GeneID" id="31004692"/>
<dbReference type="GO" id="GO:0071949">
    <property type="term" value="F:FAD binding"/>
    <property type="evidence" value="ECO:0007669"/>
    <property type="project" value="InterPro"/>
</dbReference>
<evidence type="ECO:0000259" key="4">
    <source>
        <dbReference type="Pfam" id="PF01494"/>
    </source>
</evidence>
<dbReference type="STRING" id="1441469.A0A225AF66"/>
<feature type="domain" description="FAD-binding" evidence="4">
    <location>
        <begin position="12"/>
        <end position="180"/>
    </location>
</feature>
<dbReference type="InterPro" id="IPR051104">
    <property type="entry name" value="FAD_monoxygenase"/>
</dbReference>
<dbReference type="PANTHER" id="PTHR46720">
    <property type="entry name" value="HYDROXYLASE, PUTATIVE (AFU_ORTHOLOGUE AFUA_3G01460)-RELATED"/>
    <property type="match status" value="1"/>
</dbReference>
<dbReference type="OrthoDB" id="16820at2759"/>
<comment type="caution">
    <text evidence="5">The sequence shown here is derived from an EMBL/GenBank/DDBJ whole genome shotgun (WGS) entry which is preliminary data.</text>
</comment>
<dbReference type="PANTHER" id="PTHR46720:SF3">
    <property type="entry name" value="FAD-BINDING DOMAIN-CONTAINING PROTEIN-RELATED"/>
    <property type="match status" value="1"/>
</dbReference>
<evidence type="ECO:0000256" key="3">
    <source>
        <dbReference type="ARBA" id="ARBA00023002"/>
    </source>
</evidence>
<evidence type="ECO:0000313" key="5">
    <source>
        <dbReference type="EMBL" id="OKL59951.1"/>
    </source>
</evidence>
<dbReference type="InterPro" id="IPR036188">
    <property type="entry name" value="FAD/NAD-bd_sf"/>
</dbReference>
<organism evidence="5 6">
    <name type="scientific">Talaromyces atroroseus</name>
    <dbReference type="NCBI Taxonomy" id="1441469"/>
    <lineage>
        <taxon>Eukaryota</taxon>
        <taxon>Fungi</taxon>
        <taxon>Dikarya</taxon>
        <taxon>Ascomycota</taxon>
        <taxon>Pezizomycotina</taxon>
        <taxon>Eurotiomycetes</taxon>
        <taxon>Eurotiomycetidae</taxon>
        <taxon>Eurotiales</taxon>
        <taxon>Trichocomaceae</taxon>
        <taxon>Talaromyces</taxon>
        <taxon>Talaromyces sect. Trachyspermi</taxon>
    </lineage>
</organism>
<keyword evidence="2" id="KW-0274">FAD</keyword>
<accession>A0A225AF66</accession>